<reference evidence="3" key="1">
    <citation type="submission" date="2020-01" db="EMBL/GenBank/DDBJ databases">
        <authorList>
            <consortium name="DOE Joint Genome Institute"/>
            <person name="Haridas S."/>
            <person name="Albert R."/>
            <person name="Binder M."/>
            <person name="Bloem J."/>
            <person name="Labutti K."/>
            <person name="Salamov A."/>
            <person name="Andreopoulos B."/>
            <person name="Baker S.E."/>
            <person name="Barry K."/>
            <person name="Bills G."/>
            <person name="Bluhm B.H."/>
            <person name="Cannon C."/>
            <person name="Castanera R."/>
            <person name="Culley D.E."/>
            <person name="Daum C."/>
            <person name="Ezra D."/>
            <person name="Gonzalez J.B."/>
            <person name="Henrissat B."/>
            <person name="Kuo A."/>
            <person name="Liang C."/>
            <person name="Lipzen A."/>
            <person name="Lutzoni F."/>
            <person name="Magnuson J."/>
            <person name="Mondo S."/>
            <person name="Nolan M."/>
            <person name="Ohm R."/>
            <person name="Pangilinan J."/>
            <person name="Park H.-J."/>
            <person name="Ramirez L."/>
            <person name="Alfaro M."/>
            <person name="Sun H."/>
            <person name="Tritt A."/>
            <person name="Yoshinaga Y."/>
            <person name="Zwiers L.-H."/>
            <person name="Turgeon B.G."/>
            <person name="Goodwin S.B."/>
            <person name="Spatafora J.W."/>
            <person name="Crous P.W."/>
            <person name="Grigoriev I.V."/>
        </authorList>
    </citation>
    <scope>NUCLEOTIDE SEQUENCE</scope>
    <source>
        <strain evidence="3">CBS 342.82</strain>
    </source>
</reference>
<name>A0A6J3LQU1_9PEZI</name>
<dbReference type="Proteomes" id="UP000504637">
    <property type="component" value="Unplaced"/>
</dbReference>
<dbReference type="RefSeq" id="XP_033455029.1">
    <property type="nucleotide sequence ID" value="XM_033599096.1"/>
</dbReference>
<evidence type="ECO:0000256" key="1">
    <source>
        <dbReference type="SAM" id="MobiDB-lite"/>
    </source>
</evidence>
<dbReference type="AlphaFoldDB" id="A0A6J3LQU1"/>
<protein>
    <submittedName>
        <fullName evidence="3">Uncharacterized protein</fullName>
    </submittedName>
</protein>
<evidence type="ECO:0000313" key="3">
    <source>
        <dbReference type="RefSeq" id="XP_033455029.1"/>
    </source>
</evidence>
<proteinExistence type="predicted"/>
<feature type="compositionally biased region" description="Basic and acidic residues" evidence="1">
    <location>
        <begin position="36"/>
        <end position="47"/>
    </location>
</feature>
<reference evidence="3" key="2">
    <citation type="submission" date="2020-04" db="EMBL/GenBank/DDBJ databases">
        <authorList>
            <consortium name="NCBI Genome Project"/>
        </authorList>
    </citation>
    <scope>NUCLEOTIDE SEQUENCE</scope>
    <source>
        <strain evidence="3">CBS 342.82</strain>
    </source>
</reference>
<sequence length="89" mass="10227">MAEAEEMYLRALRGYEKLSWVSPARIKFVKQSLSSLRERPSRSHNEQSSESIPRNGDNYAILSATPLNTGVAESPTALSKLMRKMWKRW</sequence>
<dbReference type="OrthoDB" id="1658288at2759"/>
<keyword evidence="2" id="KW-1185">Reference proteome</keyword>
<accession>A0A6J3LQU1</accession>
<feature type="region of interest" description="Disordered" evidence="1">
    <location>
        <begin position="33"/>
        <end position="57"/>
    </location>
</feature>
<reference evidence="3" key="3">
    <citation type="submission" date="2025-08" db="UniProtKB">
        <authorList>
            <consortium name="RefSeq"/>
        </authorList>
    </citation>
    <scope>IDENTIFICATION</scope>
    <source>
        <strain evidence="3">CBS 342.82</strain>
    </source>
</reference>
<dbReference type="GeneID" id="54356895"/>
<evidence type="ECO:0000313" key="2">
    <source>
        <dbReference type="Proteomes" id="UP000504637"/>
    </source>
</evidence>
<gene>
    <name evidence="3" type="ORF">K489DRAFT_136894</name>
</gene>
<organism evidence="3">
    <name type="scientific">Dissoconium aciculare CBS 342.82</name>
    <dbReference type="NCBI Taxonomy" id="1314786"/>
    <lineage>
        <taxon>Eukaryota</taxon>
        <taxon>Fungi</taxon>
        <taxon>Dikarya</taxon>
        <taxon>Ascomycota</taxon>
        <taxon>Pezizomycotina</taxon>
        <taxon>Dothideomycetes</taxon>
        <taxon>Dothideomycetidae</taxon>
        <taxon>Mycosphaerellales</taxon>
        <taxon>Dissoconiaceae</taxon>
        <taxon>Dissoconium</taxon>
    </lineage>
</organism>